<dbReference type="PANTHER" id="PTHR12658:SF0">
    <property type="entry name" value="TUBULIN-SPECIFIC CHAPERONE D"/>
    <property type="match status" value="1"/>
</dbReference>
<dbReference type="GO" id="GO:0007023">
    <property type="term" value="P:post-chaperonin tubulin folding pathway"/>
    <property type="evidence" value="ECO:0007669"/>
    <property type="project" value="InterPro"/>
</dbReference>
<reference evidence="5 6" key="1">
    <citation type="submission" date="2016-11" db="EMBL/GenBank/DDBJ databases">
        <title>The macronuclear genome of Stentor coeruleus: a giant cell with tiny introns.</title>
        <authorList>
            <person name="Slabodnick M."/>
            <person name="Ruby J.G."/>
            <person name="Reiff S.B."/>
            <person name="Swart E.C."/>
            <person name="Gosai S."/>
            <person name="Prabakaran S."/>
            <person name="Witkowska E."/>
            <person name="Larue G.E."/>
            <person name="Fisher S."/>
            <person name="Freeman R.M."/>
            <person name="Gunawardena J."/>
            <person name="Chu W."/>
            <person name="Stover N.A."/>
            <person name="Gregory B.D."/>
            <person name="Nowacki M."/>
            <person name="Derisi J."/>
            <person name="Roy S.W."/>
            <person name="Marshall W.F."/>
            <person name="Sood P."/>
        </authorList>
    </citation>
    <scope>NUCLEOTIDE SEQUENCE [LARGE SCALE GENOMIC DNA]</scope>
    <source>
        <strain evidence="5">WM001</strain>
    </source>
</reference>
<dbReference type="GO" id="GO:0000226">
    <property type="term" value="P:microtubule cytoskeleton organization"/>
    <property type="evidence" value="ECO:0007669"/>
    <property type="project" value="TreeGrafter"/>
</dbReference>
<evidence type="ECO:0000313" key="5">
    <source>
        <dbReference type="EMBL" id="OMJ80123.1"/>
    </source>
</evidence>
<dbReference type="InterPro" id="IPR033162">
    <property type="entry name" value="TBCD"/>
</dbReference>
<dbReference type="InterPro" id="IPR058033">
    <property type="entry name" value="ARM_TBCD_2nd"/>
</dbReference>
<dbReference type="InterPro" id="IPR016024">
    <property type="entry name" value="ARM-type_fold"/>
</dbReference>
<comment type="caution">
    <text evidence="5">The sequence shown here is derived from an EMBL/GenBank/DDBJ whole genome shotgun (WGS) entry which is preliminary data.</text>
</comment>
<evidence type="ECO:0000313" key="6">
    <source>
        <dbReference type="Proteomes" id="UP000187209"/>
    </source>
</evidence>
<protein>
    <submittedName>
        <fullName evidence="5">Uncharacterized protein</fullName>
    </submittedName>
</protein>
<name>A0A1R2BTH6_9CILI</name>
<evidence type="ECO:0000256" key="1">
    <source>
        <dbReference type="ARBA" id="ARBA00023186"/>
    </source>
</evidence>
<dbReference type="Pfam" id="PF12612">
    <property type="entry name" value="TFCD_C"/>
    <property type="match status" value="1"/>
</dbReference>
<dbReference type="Pfam" id="PF23579">
    <property type="entry name" value="ARM_TBCD"/>
    <property type="match status" value="1"/>
</dbReference>
<dbReference type="SUPFAM" id="SSF48371">
    <property type="entry name" value="ARM repeat"/>
    <property type="match status" value="2"/>
</dbReference>
<feature type="domain" description="Tubulin-folding cofactor D ARM repeats" evidence="4">
    <location>
        <begin position="278"/>
        <end position="525"/>
    </location>
</feature>
<dbReference type="EMBL" id="MPUH01000438">
    <property type="protein sequence ID" value="OMJ80123.1"/>
    <property type="molecule type" value="Genomic_DNA"/>
</dbReference>
<accession>A0A1R2BTH6</accession>
<dbReference type="GO" id="GO:0005096">
    <property type="term" value="F:GTPase activator activity"/>
    <property type="evidence" value="ECO:0007669"/>
    <property type="project" value="InterPro"/>
</dbReference>
<dbReference type="PANTHER" id="PTHR12658">
    <property type="entry name" value="BETA-TUBULIN COFACTOR D"/>
    <property type="match status" value="1"/>
</dbReference>
<keyword evidence="6" id="KW-1185">Reference proteome</keyword>
<dbReference type="InterPro" id="IPR011989">
    <property type="entry name" value="ARM-like"/>
</dbReference>
<dbReference type="GO" id="GO:0007021">
    <property type="term" value="P:tubulin complex assembly"/>
    <property type="evidence" value="ECO:0007669"/>
    <property type="project" value="InterPro"/>
</dbReference>
<sequence>MDESIILGLHNAYKEKYEQDFEPNTKTFVAETGALHKYINDLCSEALGDSSLTSSQAFEVKNRVLYILEQYQEQPGLLDPHLEEWVCPLMDSVKTSIKKGGNPHFIFEIIYSLCKIRGSKTILKFFPHDAADLEPCFYYLQSINNNTLWQSQYIMLIWLSMIVLVPFDLDTIDSAGNLIQAILNHCKQFLEHTGKPREGAGITIAKLLTRPDIINRGLLEEFLEWSISLFKTDQEFLKLGSLYTIVQIFTHGTRLELLRHIKTASTFLDSGQSNNTFLRQFKVKLAGRIAMTQLKPTIATWRYSRGSRSLLANLSTINSSCKIFTNAASTIIKAYNSNPIIESSGIDEEMQYEVLETSIDTLLTGLRDRDNIVRWSAAKAIGRITGRLDKDMGDEIVGQVLELFKPTESDSAWHGGCLALAELARRGLLLPERLSEVFPLLYDALLYDKKHGNHSIGAHVRDAACYLAWSFARAYAPEEMQNHLHGLARHLIIVSLFDREVNCRRAASAAFQEHVGRQGSFPNGIEILTEADYFTLGNRNHAYLHVTCFIAQFPDYLHFMINHLLEQKLKHWDIIIRQLTGCALSVLAPFAPEYYINTALPKLMHMVFDNNLIYRHGSILGVAETLLGLAGKSGENNDPKTIEKIIYKHSGNYYLLKPQDDINENDMAILKDSDNHKYFKEIYRKLQQKNNLGMINSAMMGQIKEVVPSIEKKRLYRGKGGQIIRIAVCRYLECLSKARISLTTSQILKIQETLNECISHNAPEVQESGNSAFREVSRVYHNSIGETLSKCTYETHLNALKAFNISKDIPASTTRGAALAFGCFNYNLLRINPEELIETLIQSTKIRGNETDDPETRRNATNSLGQIVLTILEKPEDTNPDNIQFEDQVKLIDFDEKIIVKILECLFECSQDYSNDKRGDVGSWIRMACMQSLLDICQSRYILTEQIWEKVFCVLLRQIVEKIDRIRQIAGDIIEKLLLNCTLPQWSHELIPVFIENKEFVQQFQEKLEKLQKAEALPDQSEMPVQSSVSVYERSNLWSVPNFVFPLVCPLLRIQNFRKEMIRGIVISVGGITESTVRSSSEEFVKVVRNNIYIAEDVLEVFKTCEERLEIPFMKAWALLFKHVEVLHKMTIGQGVLQRCQEIIKGSKDIYKWLAFIDAISGLLDSPECHREALRIVLAALGQPFPKVRTLAAQNLFTFLNGVTSYETVCKSEEDFNQILDLVIETPWVQGLNEVRPIRNQIFSILGMEPPKLKAQGPGAQPAKDKQDDSSYKNLVNEMGF</sequence>
<evidence type="ECO:0000256" key="2">
    <source>
        <dbReference type="SAM" id="MobiDB-lite"/>
    </source>
</evidence>
<evidence type="ECO:0000259" key="4">
    <source>
        <dbReference type="Pfam" id="PF25767"/>
    </source>
</evidence>
<gene>
    <name evidence="5" type="ORF">SteCoe_19722</name>
</gene>
<feature type="region of interest" description="Disordered" evidence="2">
    <location>
        <begin position="1253"/>
        <end position="1281"/>
    </location>
</feature>
<dbReference type="OrthoDB" id="269822at2759"/>
<dbReference type="Pfam" id="PF25767">
    <property type="entry name" value="ARM_TBCD_2nd"/>
    <property type="match status" value="1"/>
</dbReference>
<feature type="domain" description="Tubulin-folding cofactor D C-terminal" evidence="3">
    <location>
        <begin position="950"/>
        <end position="1152"/>
    </location>
</feature>
<keyword evidence="1" id="KW-0143">Chaperone</keyword>
<evidence type="ECO:0000259" key="3">
    <source>
        <dbReference type="Pfam" id="PF12612"/>
    </source>
</evidence>
<dbReference type="InterPro" id="IPR022577">
    <property type="entry name" value="TBCD_C"/>
</dbReference>
<organism evidence="5 6">
    <name type="scientific">Stentor coeruleus</name>
    <dbReference type="NCBI Taxonomy" id="5963"/>
    <lineage>
        <taxon>Eukaryota</taxon>
        <taxon>Sar</taxon>
        <taxon>Alveolata</taxon>
        <taxon>Ciliophora</taxon>
        <taxon>Postciliodesmatophora</taxon>
        <taxon>Heterotrichea</taxon>
        <taxon>Heterotrichida</taxon>
        <taxon>Stentoridae</taxon>
        <taxon>Stentor</taxon>
    </lineage>
</organism>
<dbReference type="GO" id="GO:0048487">
    <property type="term" value="F:beta-tubulin binding"/>
    <property type="evidence" value="ECO:0007669"/>
    <property type="project" value="InterPro"/>
</dbReference>
<proteinExistence type="predicted"/>
<dbReference type="Proteomes" id="UP000187209">
    <property type="component" value="Unassembled WGS sequence"/>
</dbReference>
<dbReference type="Gene3D" id="1.25.10.10">
    <property type="entry name" value="Leucine-rich Repeat Variant"/>
    <property type="match status" value="2"/>
</dbReference>